<dbReference type="SMART" id="SM00368">
    <property type="entry name" value="LRR_RI"/>
    <property type="match status" value="3"/>
</dbReference>
<dbReference type="GO" id="GO:0006954">
    <property type="term" value="P:inflammatory response"/>
    <property type="evidence" value="ECO:0007669"/>
    <property type="project" value="UniProtKB-KW"/>
</dbReference>
<dbReference type="Pfam" id="PF05729">
    <property type="entry name" value="NACHT"/>
    <property type="match status" value="1"/>
</dbReference>
<dbReference type="InterPro" id="IPR042220">
    <property type="entry name" value="NLRC4"/>
</dbReference>
<dbReference type="FunFam" id="1.10.533.10:FF:000068">
    <property type="entry name" value="NLR family CARD domain containing 4"/>
    <property type="match status" value="1"/>
</dbReference>
<dbReference type="SUPFAM" id="SSF52540">
    <property type="entry name" value="P-loop containing nucleoside triphosphate hydrolases"/>
    <property type="match status" value="1"/>
</dbReference>
<keyword evidence="3" id="KW-0963">Cytoplasm</keyword>
<name>A0A7J7V8N5_RHIFE</name>
<dbReference type="InterPro" id="IPR011029">
    <property type="entry name" value="DEATH-like_dom_sf"/>
</dbReference>
<dbReference type="PANTHER" id="PTHR47688:SF1">
    <property type="entry name" value="NLR FAMILY CARD DOMAIN-CONTAINING PROTEIN 4"/>
    <property type="match status" value="1"/>
</dbReference>
<accession>A0A7J7V8N5</accession>
<dbReference type="Pfam" id="PF17889">
    <property type="entry name" value="NLRC4_HD"/>
    <property type="match status" value="1"/>
</dbReference>
<evidence type="ECO:0000256" key="7">
    <source>
        <dbReference type="ARBA" id="ARBA00022703"/>
    </source>
</evidence>
<evidence type="ECO:0000313" key="17">
    <source>
        <dbReference type="EMBL" id="KAF6321509.1"/>
    </source>
</evidence>
<evidence type="ECO:0000256" key="8">
    <source>
        <dbReference type="ARBA" id="ARBA00022737"/>
    </source>
</evidence>
<dbReference type="InterPro" id="IPR001315">
    <property type="entry name" value="CARD"/>
</dbReference>
<gene>
    <name evidence="17" type="ORF">mRhiFer1_011890</name>
</gene>
<reference evidence="17 18" key="1">
    <citation type="journal article" date="2020" name="Nature">
        <title>Six reference-quality genomes reveal evolution of bat adaptations.</title>
        <authorList>
            <person name="Jebb D."/>
            <person name="Huang Z."/>
            <person name="Pippel M."/>
            <person name="Hughes G.M."/>
            <person name="Lavrichenko K."/>
            <person name="Devanna P."/>
            <person name="Winkler S."/>
            <person name="Jermiin L.S."/>
            <person name="Skirmuntt E.C."/>
            <person name="Katzourakis A."/>
            <person name="Burkitt-Gray L."/>
            <person name="Ray D.A."/>
            <person name="Sullivan K.A.M."/>
            <person name="Roscito J.G."/>
            <person name="Kirilenko B.M."/>
            <person name="Davalos L.M."/>
            <person name="Corthals A.P."/>
            <person name="Power M.L."/>
            <person name="Jones G."/>
            <person name="Ransome R.D."/>
            <person name="Dechmann D.K.N."/>
            <person name="Locatelli A.G."/>
            <person name="Puechmaille S.J."/>
            <person name="Fedrigo O."/>
            <person name="Jarvis E.D."/>
            <person name="Hiller M."/>
            <person name="Vernes S.C."/>
            <person name="Myers E.W."/>
            <person name="Teeling E.C."/>
        </authorList>
    </citation>
    <scope>NUCLEOTIDE SEQUENCE [LARGE SCALE GENOMIC DNA]</scope>
    <source>
        <strain evidence="17">MRhiFer1</strain>
        <tissue evidence="17">Lung</tissue>
    </source>
</reference>
<keyword evidence="7" id="KW-0053">Apoptosis</keyword>
<dbReference type="InterPro" id="IPR053882">
    <property type="entry name" value="Nlrc4-like_WHD"/>
</dbReference>
<evidence type="ECO:0000256" key="6">
    <source>
        <dbReference type="ARBA" id="ARBA00022614"/>
    </source>
</evidence>
<dbReference type="GO" id="GO:0016045">
    <property type="term" value="P:detection of bacterium"/>
    <property type="evidence" value="ECO:0007669"/>
    <property type="project" value="UniProtKB-ARBA"/>
</dbReference>
<evidence type="ECO:0000256" key="11">
    <source>
        <dbReference type="ARBA" id="ARBA00022859"/>
    </source>
</evidence>
<dbReference type="SUPFAM" id="SSF47986">
    <property type="entry name" value="DEATH domain"/>
    <property type="match status" value="1"/>
</dbReference>
<evidence type="ECO:0000256" key="2">
    <source>
        <dbReference type="ARBA" id="ARBA00015338"/>
    </source>
</evidence>
<dbReference type="EMBL" id="JACAGC010000014">
    <property type="protein sequence ID" value="KAF6321509.1"/>
    <property type="molecule type" value="Genomic_DNA"/>
</dbReference>
<dbReference type="GO" id="GO:0006915">
    <property type="term" value="P:apoptotic process"/>
    <property type="evidence" value="ECO:0007669"/>
    <property type="project" value="UniProtKB-KW"/>
</dbReference>
<comment type="caution">
    <text evidence="17">The sequence shown here is derived from an EMBL/GenBank/DDBJ whole genome shotgun (WGS) entry which is preliminary data.</text>
</comment>
<dbReference type="GO" id="GO:0005829">
    <property type="term" value="C:cytosol"/>
    <property type="evidence" value="ECO:0007669"/>
    <property type="project" value="UniProtKB-SubCell"/>
</dbReference>
<evidence type="ECO:0000256" key="4">
    <source>
        <dbReference type="ARBA" id="ARBA00022553"/>
    </source>
</evidence>
<dbReference type="InterPro" id="IPR032675">
    <property type="entry name" value="LRR_dom_sf"/>
</dbReference>
<dbReference type="Gene3D" id="3.80.10.10">
    <property type="entry name" value="Ribonuclease Inhibitor"/>
    <property type="match status" value="2"/>
</dbReference>
<evidence type="ECO:0000256" key="1">
    <source>
        <dbReference type="ARBA" id="ARBA00004514"/>
    </source>
</evidence>
<evidence type="ECO:0000256" key="9">
    <source>
        <dbReference type="ARBA" id="ARBA00022741"/>
    </source>
</evidence>
<dbReference type="GO" id="GO:0042981">
    <property type="term" value="P:regulation of apoptotic process"/>
    <property type="evidence" value="ECO:0007669"/>
    <property type="project" value="InterPro"/>
</dbReference>
<dbReference type="GO" id="GO:0045087">
    <property type="term" value="P:innate immune response"/>
    <property type="evidence" value="ECO:0007669"/>
    <property type="project" value="UniProtKB-KW"/>
</dbReference>
<dbReference type="Pfam" id="PF22524">
    <property type="entry name" value="WHD_Nlrc4"/>
    <property type="match status" value="1"/>
</dbReference>
<feature type="region of interest" description="Disordered" evidence="14">
    <location>
        <begin position="1"/>
        <end position="24"/>
    </location>
</feature>
<keyword evidence="12" id="KW-0395">Inflammatory response</keyword>
<dbReference type="GO" id="GO:0032731">
    <property type="term" value="P:positive regulation of interleukin-1 beta production"/>
    <property type="evidence" value="ECO:0007669"/>
    <property type="project" value="UniProtKB-ARBA"/>
</dbReference>
<dbReference type="Gene3D" id="1.10.1900.50">
    <property type="match status" value="1"/>
</dbReference>
<sequence length="1087" mass="123225">MQAGNETRNKRRGPRGLPRDCPPKVLSVATAQTPRRRRPDRTITVTAQLGLALCNGGKLLFRTMNFLKENSQVLIQRMGMTVIKQVVDELFVWNILNFEEVNIICCEKVEQDAARGIIHMILKKGPEACNLFLQSLEKWNYPLFQDLNGQSLFHQMSEGDLDDLAQDLKYLYHTPSFLNFYPLGEDIDIIFNLKSTFTEPVLWRKDQRHHRLEQLTLTGLLDTLQSPCIIEGESGKGKSTLLQRVAMLWASGKCSALTQFKLVFFLRLSMAQGGLFETLCDQLVDIPDTIRKQTFMAMLLKLRQKVLFLLDGYNEFKAQNCPEIEALIKENHRFKNMVIVTTTTECLRHIRQFGALTAELGDMMEESAQALIREVLIKELAEGLVLQIQKSRRLRNLMKTPLFVVITCAIQMGESEFHSHTQTTLFCTFFDLLIHKNKHRCKGVTAGDFTRSLDHCGDLALEGVFSHRFDFEPEDVSGVNEDVLLMTGLLCKYTAQRFKPKYKFFHKSFQEYIAGRRLSSLLISREPEEVTKGNSHLQKMVTISDITSKYSNLLLYTCGSSAEATKIVLKHLAAVYQHGSLFGLSIPKRPLWRQESIQNERSTAMQEILKAININSFTECGINLFQESISKSALSEEFEAFFRGKSLYINSESIPDYLFDFFEHLPNCASALDFIKLDFYGAATALRDKTTEDRSRMHTGGSSETCIPGRAVSLFFNWKQEFKTLEVTLRDFSKLNKQDIKYLGKIVSSATSLRLYVKRCAGLVGSLSLVLSTCKNIHSLMVEASPLTIEDEQHITSVTNLKTLSIHNLQTQRLPGGLTDSLGNLTNLTKLTLDNIKMNEEDAIKLAEGLTNLKNMCLLRLTHLSDIGEGMHYIVKSLSAEPCDLEEIQLVSCCLSANAVKTLAQNLHNLAKLSILDLSENHLENDGNEALRELIGRLHILEELTVLMLPWWSDVRLSLTRLLEQLEGAPQLVRLGLKHWRLTDAEIRILGAFFEKNPLKNFQQLDLAGNCVSSDGWLTFMGVFENLKQLVFFDFSTKKFLPDAALVRKLSHVLSKLTLLQEARLVGWQLDDDDISVIKGAFTLVTD</sequence>
<dbReference type="GO" id="GO:0005524">
    <property type="term" value="F:ATP binding"/>
    <property type="evidence" value="ECO:0007669"/>
    <property type="project" value="UniProtKB-KW"/>
</dbReference>
<organism evidence="17 18">
    <name type="scientific">Rhinolophus ferrumequinum</name>
    <name type="common">Greater horseshoe bat</name>
    <dbReference type="NCBI Taxonomy" id="59479"/>
    <lineage>
        <taxon>Eukaryota</taxon>
        <taxon>Metazoa</taxon>
        <taxon>Chordata</taxon>
        <taxon>Craniata</taxon>
        <taxon>Vertebrata</taxon>
        <taxon>Euteleostomi</taxon>
        <taxon>Mammalia</taxon>
        <taxon>Eutheria</taxon>
        <taxon>Laurasiatheria</taxon>
        <taxon>Chiroptera</taxon>
        <taxon>Yinpterochiroptera</taxon>
        <taxon>Rhinolophoidea</taxon>
        <taxon>Rhinolophidae</taxon>
        <taxon>Rhinolophinae</taxon>
        <taxon>Rhinolophus</taxon>
    </lineage>
</organism>
<dbReference type="GO" id="GO:0042742">
    <property type="term" value="P:defense response to bacterium"/>
    <property type="evidence" value="ECO:0007669"/>
    <property type="project" value="UniProtKB-ARBA"/>
</dbReference>
<evidence type="ECO:0000256" key="13">
    <source>
        <dbReference type="ARBA" id="ARBA00030378"/>
    </source>
</evidence>
<evidence type="ECO:0000256" key="10">
    <source>
        <dbReference type="ARBA" id="ARBA00022840"/>
    </source>
</evidence>
<dbReference type="InterPro" id="IPR040535">
    <property type="entry name" value="NLRC4_HD"/>
</dbReference>
<dbReference type="PANTHER" id="PTHR47688">
    <property type="entry name" value="NLR FAMILY CARD DOMAIN-CONTAINING PROTEIN 4"/>
    <property type="match status" value="1"/>
</dbReference>
<dbReference type="InterPro" id="IPR027417">
    <property type="entry name" value="P-loop_NTPase"/>
</dbReference>
<dbReference type="FunFam" id="1.10.1900.50:FF:000001">
    <property type="entry name" value="NLR family CARD domain-containing protein 4"/>
    <property type="match status" value="1"/>
</dbReference>
<dbReference type="PROSITE" id="PS50837">
    <property type="entry name" value="NACHT"/>
    <property type="match status" value="1"/>
</dbReference>
<dbReference type="Gene3D" id="3.40.50.300">
    <property type="entry name" value="P-loop containing nucleotide triphosphate hydrolases"/>
    <property type="match status" value="1"/>
</dbReference>
<keyword evidence="9" id="KW-0547">Nucleotide-binding</keyword>
<keyword evidence="4" id="KW-0597">Phosphoprotein</keyword>
<protein>
    <recommendedName>
        <fullName evidence="2">NLR family CARD domain-containing protein 4</fullName>
    </recommendedName>
    <alternativeName>
        <fullName evidence="13">Ice protease-activating factor</fullName>
    </alternativeName>
</protein>
<dbReference type="Gene3D" id="1.10.533.10">
    <property type="entry name" value="Death Domain, Fas"/>
    <property type="match status" value="1"/>
</dbReference>
<dbReference type="Proteomes" id="UP000585614">
    <property type="component" value="Unassembled WGS sequence"/>
</dbReference>
<proteinExistence type="predicted"/>
<dbReference type="CDD" id="cd01671">
    <property type="entry name" value="CARD"/>
    <property type="match status" value="1"/>
</dbReference>
<evidence type="ECO:0000256" key="12">
    <source>
        <dbReference type="ARBA" id="ARBA00023198"/>
    </source>
</evidence>
<evidence type="ECO:0000256" key="5">
    <source>
        <dbReference type="ARBA" id="ARBA00022588"/>
    </source>
</evidence>
<evidence type="ECO:0000259" key="16">
    <source>
        <dbReference type="PROSITE" id="PS50837"/>
    </source>
</evidence>
<dbReference type="PROSITE" id="PS50209">
    <property type="entry name" value="CARD"/>
    <property type="match status" value="1"/>
</dbReference>
<evidence type="ECO:0000256" key="14">
    <source>
        <dbReference type="SAM" id="MobiDB-lite"/>
    </source>
</evidence>
<evidence type="ECO:0000259" key="15">
    <source>
        <dbReference type="PROSITE" id="PS50209"/>
    </source>
</evidence>
<dbReference type="FunFam" id="3.80.10.10:FF:000409">
    <property type="entry name" value="NLR family CARD domain containing 4"/>
    <property type="match status" value="1"/>
</dbReference>
<feature type="domain" description="NACHT" evidence="16">
    <location>
        <begin position="226"/>
        <end position="315"/>
    </location>
</feature>
<comment type="subcellular location">
    <subcellularLocation>
        <location evidence="1">Cytoplasm</location>
        <location evidence="1">Cytosol</location>
    </subcellularLocation>
</comment>
<keyword evidence="11" id="KW-0391">Immunity</keyword>
<feature type="domain" description="CARD" evidence="15">
    <location>
        <begin position="59"/>
        <end position="151"/>
    </location>
</feature>
<dbReference type="GO" id="GO:0042802">
    <property type="term" value="F:identical protein binding"/>
    <property type="evidence" value="ECO:0007669"/>
    <property type="project" value="UniProtKB-ARBA"/>
</dbReference>
<dbReference type="Pfam" id="PF00619">
    <property type="entry name" value="CARD"/>
    <property type="match status" value="1"/>
</dbReference>
<evidence type="ECO:0000313" key="18">
    <source>
        <dbReference type="Proteomes" id="UP000585614"/>
    </source>
</evidence>
<evidence type="ECO:0000256" key="3">
    <source>
        <dbReference type="ARBA" id="ARBA00022490"/>
    </source>
</evidence>
<keyword evidence="5" id="KW-0399">Innate immunity</keyword>
<dbReference type="SUPFAM" id="SSF52047">
    <property type="entry name" value="RNI-like"/>
    <property type="match status" value="1"/>
</dbReference>
<dbReference type="InterPro" id="IPR007111">
    <property type="entry name" value="NACHT_NTPase"/>
</dbReference>
<dbReference type="AlphaFoldDB" id="A0A7J7V8N5"/>
<keyword evidence="6" id="KW-0433">Leucine-rich repeat</keyword>
<keyword evidence="8" id="KW-0677">Repeat</keyword>
<keyword evidence="10" id="KW-0067">ATP-binding</keyword>
<dbReference type="FunFam" id="3.40.50.300:FF:001292">
    <property type="entry name" value="NLR family CARD domain-containing protein 4"/>
    <property type="match status" value="1"/>
</dbReference>